<dbReference type="GO" id="GO:0004519">
    <property type="term" value="F:endonuclease activity"/>
    <property type="evidence" value="ECO:0007669"/>
    <property type="project" value="InterPro"/>
</dbReference>
<name>A0A0F9DNV6_9ZZZZ</name>
<dbReference type="InterPro" id="IPR003615">
    <property type="entry name" value="HNH_nuc"/>
</dbReference>
<dbReference type="InterPro" id="IPR044925">
    <property type="entry name" value="His-Me_finger_sf"/>
</dbReference>
<evidence type="ECO:0000259" key="2">
    <source>
        <dbReference type="Pfam" id="PF13392"/>
    </source>
</evidence>
<comment type="caution">
    <text evidence="3">The sequence shown here is derived from an EMBL/GenBank/DDBJ whole genome shotgun (WGS) entry which is preliminary data.</text>
</comment>
<dbReference type="SUPFAM" id="SSF54060">
    <property type="entry name" value="His-Me finger endonucleases"/>
    <property type="match status" value="1"/>
</dbReference>
<sequence>SANVGAEHCDSYFERRAIAMAVGSIRIPLAERFWSKVVKRRSGCWEWVGAIHRKGYGVIYVLNGEHKSKAHRVHRVAWFLHYGYWPTKWVLHTCDNRKCVRPSHLYEGTGKNNADDREERGRGNQPKGERHGSALLNVAKVRIIRLTNLPDKVWAERFGVARITVMEVRTGVKWKWLIDTPPVCRRLERKV</sequence>
<dbReference type="Pfam" id="PF13392">
    <property type="entry name" value="HNH_3"/>
    <property type="match status" value="1"/>
</dbReference>
<proteinExistence type="predicted"/>
<dbReference type="EMBL" id="LAZR01028164">
    <property type="protein sequence ID" value="KKL63453.1"/>
    <property type="molecule type" value="Genomic_DNA"/>
</dbReference>
<feature type="domain" description="HNH nuclease" evidence="2">
    <location>
        <begin position="72"/>
        <end position="114"/>
    </location>
</feature>
<reference evidence="3" key="1">
    <citation type="journal article" date="2015" name="Nature">
        <title>Complex archaea that bridge the gap between prokaryotes and eukaryotes.</title>
        <authorList>
            <person name="Spang A."/>
            <person name="Saw J.H."/>
            <person name="Jorgensen S.L."/>
            <person name="Zaremba-Niedzwiedzka K."/>
            <person name="Martijn J."/>
            <person name="Lind A.E."/>
            <person name="van Eijk R."/>
            <person name="Schleper C."/>
            <person name="Guy L."/>
            <person name="Ettema T.J."/>
        </authorList>
    </citation>
    <scope>NUCLEOTIDE SEQUENCE</scope>
</reference>
<dbReference type="Gene3D" id="3.90.75.10">
    <property type="entry name" value="Homing Intron 3 (I-ppo) Encoded Endonuclease, Chain A"/>
    <property type="match status" value="1"/>
</dbReference>
<dbReference type="AlphaFoldDB" id="A0A0F9DNV6"/>
<gene>
    <name evidence="3" type="ORF">LCGC14_2174960</name>
</gene>
<protein>
    <recommendedName>
        <fullName evidence="2">HNH nuclease domain-containing protein</fullName>
    </recommendedName>
</protein>
<organism evidence="3">
    <name type="scientific">marine sediment metagenome</name>
    <dbReference type="NCBI Taxonomy" id="412755"/>
    <lineage>
        <taxon>unclassified sequences</taxon>
        <taxon>metagenomes</taxon>
        <taxon>ecological metagenomes</taxon>
    </lineage>
</organism>
<evidence type="ECO:0000313" key="3">
    <source>
        <dbReference type="EMBL" id="KKL63453.1"/>
    </source>
</evidence>
<dbReference type="InterPro" id="IPR044930">
    <property type="entry name" value="Homing_endonuclease_His-Me"/>
</dbReference>
<evidence type="ECO:0000256" key="1">
    <source>
        <dbReference type="SAM" id="MobiDB-lite"/>
    </source>
</evidence>
<feature type="compositionally biased region" description="Basic and acidic residues" evidence="1">
    <location>
        <begin position="113"/>
        <end position="131"/>
    </location>
</feature>
<feature type="region of interest" description="Disordered" evidence="1">
    <location>
        <begin position="110"/>
        <end position="131"/>
    </location>
</feature>
<feature type="non-terminal residue" evidence="3">
    <location>
        <position position="1"/>
    </location>
</feature>
<accession>A0A0F9DNV6</accession>